<gene>
    <name evidence="7" type="ORF">SAMN02745220_01204</name>
</gene>
<dbReference type="PANTHER" id="PTHR21197">
    <property type="entry name" value="UDP-GALACTOPYRANOSE MUTASE"/>
    <property type="match status" value="1"/>
</dbReference>
<keyword evidence="3" id="KW-0285">Flavoprotein</keyword>
<dbReference type="PANTHER" id="PTHR21197:SF0">
    <property type="entry name" value="UDP-GALACTOPYRANOSE MUTASE"/>
    <property type="match status" value="1"/>
</dbReference>
<evidence type="ECO:0000256" key="4">
    <source>
        <dbReference type="ARBA" id="ARBA00022827"/>
    </source>
</evidence>
<name>A0A1M7Y219_9BACT</name>
<proteinExistence type="inferred from homology"/>
<dbReference type="SUPFAM" id="SSF54373">
    <property type="entry name" value="FAD-linked reductases, C-terminal domain"/>
    <property type="match status" value="1"/>
</dbReference>
<reference evidence="7 8" key="1">
    <citation type="submission" date="2016-12" db="EMBL/GenBank/DDBJ databases">
        <authorList>
            <person name="Song W.-J."/>
            <person name="Kurnit D.M."/>
        </authorList>
    </citation>
    <scope>NUCLEOTIDE SEQUENCE [LARGE SCALE GENOMIC DNA]</scope>
    <source>
        <strain evidence="7 8">DSM 18488</strain>
    </source>
</reference>
<dbReference type="SUPFAM" id="SSF51971">
    <property type="entry name" value="Nucleotide-binding domain"/>
    <property type="match status" value="1"/>
</dbReference>
<keyword evidence="8" id="KW-1185">Reference proteome</keyword>
<dbReference type="GO" id="GO:0050660">
    <property type="term" value="F:flavin adenine dinucleotide binding"/>
    <property type="evidence" value="ECO:0007669"/>
    <property type="project" value="TreeGrafter"/>
</dbReference>
<accession>A0A1M7Y219</accession>
<dbReference type="GO" id="GO:0005829">
    <property type="term" value="C:cytosol"/>
    <property type="evidence" value="ECO:0007669"/>
    <property type="project" value="TreeGrafter"/>
</dbReference>
<evidence type="ECO:0000313" key="8">
    <source>
        <dbReference type="Proteomes" id="UP000184603"/>
    </source>
</evidence>
<evidence type="ECO:0000256" key="3">
    <source>
        <dbReference type="ARBA" id="ARBA00022630"/>
    </source>
</evidence>
<dbReference type="RefSeq" id="WP_073612544.1">
    <property type="nucleotide sequence ID" value="NZ_FRFE01000004.1"/>
</dbReference>
<evidence type="ECO:0000256" key="5">
    <source>
        <dbReference type="ARBA" id="ARBA00023235"/>
    </source>
</evidence>
<dbReference type="NCBIfam" id="TIGR00031">
    <property type="entry name" value="UDP-GALP_mutase"/>
    <property type="match status" value="1"/>
</dbReference>
<evidence type="ECO:0000256" key="1">
    <source>
        <dbReference type="ARBA" id="ARBA00001974"/>
    </source>
</evidence>
<dbReference type="GO" id="GO:0008767">
    <property type="term" value="F:UDP-galactopyranose mutase activity"/>
    <property type="evidence" value="ECO:0007669"/>
    <property type="project" value="InterPro"/>
</dbReference>
<keyword evidence="4" id="KW-0274">FAD</keyword>
<dbReference type="InterPro" id="IPR004379">
    <property type="entry name" value="UDP-GALP_mutase"/>
</dbReference>
<dbReference type="OrthoDB" id="9769600at2"/>
<protein>
    <submittedName>
        <fullName evidence="7">UDP-galactopyranose mutase</fullName>
    </submittedName>
</protein>
<keyword evidence="5" id="KW-0413">Isomerase</keyword>
<dbReference type="Pfam" id="PF03275">
    <property type="entry name" value="GLF"/>
    <property type="match status" value="1"/>
</dbReference>
<evidence type="ECO:0000256" key="2">
    <source>
        <dbReference type="ARBA" id="ARBA00009321"/>
    </source>
</evidence>
<dbReference type="Pfam" id="PF13450">
    <property type="entry name" value="NAD_binding_8"/>
    <property type="match status" value="1"/>
</dbReference>
<dbReference type="Proteomes" id="UP000184603">
    <property type="component" value="Unassembled WGS sequence"/>
</dbReference>
<dbReference type="AlphaFoldDB" id="A0A1M7Y219"/>
<organism evidence="7 8">
    <name type="scientific">Desulfopila aestuarii DSM 18488</name>
    <dbReference type="NCBI Taxonomy" id="1121416"/>
    <lineage>
        <taxon>Bacteria</taxon>
        <taxon>Pseudomonadati</taxon>
        <taxon>Thermodesulfobacteriota</taxon>
        <taxon>Desulfobulbia</taxon>
        <taxon>Desulfobulbales</taxon>
        <taxon>Desulfocapsaceae</taxon>
        <taxon>Desulfopila</taxon>
    </lineage>
</organism>
<dbReference type="STRING" id="1121416.SAMN02745220_01204"/>
<comment type="cofactor">
    <cofactor evidence="1">
        <name>FAD</name>
        <dbReference type="ChEBI" id="CHEBI:57692"/>
    </cofactor>
</comment>
<dbReference type="EMBL" id="FRFE01000004">
    <property type="protein sequence ID" value="SHO45768.1"/>
    <property type="molecule type" value="Genomic_DNA"/>
</dbReference>
<sequence>MSLADSDFIIVGAGLYGSTIAERLANEYNLSVMILEQRNHLGGNCYSTIHQETGIEYHQYGTHIFHTSNETVWNYIHRFTHFNGYYHQVLTTYKDQVYQMPINLETINSFYGVNLKPFEVRQFLAREIAKENILRPQNLEEKAISLLGRPLYEAFIKGYTIKQWQKHPRDLPTSILTRIPFRTNYNENYFHDKWQGIPEDGYAAIFQKMLSHPKIQVHLNTDFFSIRDQLPQNTVIVYSGPIDRFFEYKFGKLEWRTLRFEKEVISVEDYQGISVMNYAEETVPYTRIHEPRHLHPERNYPQNETLIIREYSDMDDGSAPYYPINDEKNRKLLLKYHDEAKKHPNVFFSGRLGEYKYLDMHQTIENALDLFETRLCPLFRQ</sequence>
<evidence type="ECO:0000259" key="6">
    <source>
        <dbReference type="Pfam" id="PF03275"/>
    </source>
</evidence>
<dbReference type="Gene3D" id="3.40.50.720">
    <property type="entry name" value="NAD(P)-binding Rossmann-like Domain"/>
    <property type="match status" value="3"/>
</dbReference>
<evidence type="ECO:0000313" key="7">
    <source>
        <dbReference type="EMBL" id="SHO45768.1"/>
    </source>
</evidence>
<dbReference type="InterPro" id="IPR015899">
    <property type="entry name" value="UDP-GalPyranose_mutase_C"/>
</dbReference>
<feature type="domain" description="UDP-galactopyranose mutase C-terminal" evidence="6">
    <location>
        <begin position="154"/>
        <end position="357"/>
    </location>
</feature>
<comment type="similarity">
    <text evidence="2">Belongs to the UDP-galactopyranose/dTDP-fucopyranose mutase family.</text>
</comment>